<dbReference type="SMART" id="SM00050">
    <property type="entry name" value="DISIN"/>
    <property type="match status" value="1"/>
</dbReference>
<evidence type="ECO:0000256" key="3">
    <source>
        <dbReference type="ARBA" id="ARBA00022685"/>
    </source>
</evidence>
<evidence type="ECO:0000256" key="5">
    <source>
        <dbReference type="SAM" id="MobiDB-lite"/>
    </source>
</evidence>
<organism evidence="9 10">
    <name type="scientific">Patella caerulea</name>
    <name type="common">Rayed Mediterranean limpet</name>
    <dbReference type="NCBI Taxonomy" id="87958"/>
    <lineage>
        <taxon>Eukaryota</taxon>
        <taxon>Metazoa</taxon>
        <taxon>Spiralia</taxon>
        <taxon>Lophotrochozoa</taxon>
        <taxon>Mollusca</taxon>
        <taxon>Gastropoda</taxon>
        <taxon>Patellogastropoda</taxon>
        <taxon>Patelloidea</taxon>
        <taxon>Patellidae</taxon>
        <taxon>Patella</taxon>
    </lineage>
</organism>
<comment type="catalytic activity">
    <reaction evidence="1">
        <text>Endopeptidase of broad specificity.</text>
        <dbReference type="EC" id="3.4.24.81"/>
    </reaction>
</comment>
<feature type="region of interest" description="Disordered" evidence="5">
    <location>
        <begin position="765"/>
        <end position="841"/>
    </location>
</feature>
<dbReference type="PROSITE" id="PS50215">
    <property type="entry name" value="ADAM_MEPRO"/>
    <property type="match status" value="1"/>
</dbReference>
<evidence type="ECO:0000256" key="2">
    <source>
        <dbReference type="ARBA" id="ARBA00012332"/>
    </source>
</evidence>
<dbReference type="Pfam" id="PF13574">
    <property type="entry name" value="Reprolysin_2"/>
    <property type="match status" value="1"/>
</dbReference>
<keyword evidence="6" id="KW-0812">Transmembrane</keyword>
<dbReference type="InterPro" id="IPR049038">
    <property type="entry name" value="ADAM10_Cys-rich"/>
</dbReference>
<dbReference type="InterPro" id="IPR001762">
    <property type="entry name" value="Disintegrin_dom"/>
</dbReference>
<feature type="transmembrane region" description="Helical" evidence="6">
    <location>
        <begin position="737"/>
        <end position="760"/>
    </location>
</feature>
<keyword evidence="10" id="KW-1185">Reference proteome</keyword>
<feature type="active site" evidence="4">
    <location>
        <position position="418"/>
    </location>
</feature>
<proteinExistence type="predicted"/>
<dbReference type="InterPro" id="IPR036436">
    <property type="entry name" value="Disintegrin_dom_sf"/>
</dbReference>
<dbReference type="InterPro" id="IPR051489">
    <property type="entry name" value="ADAM_Metalloproteinase"/>
</dbReference>
<comment type="caution">
    <text evidence="9">The sequence shown here is derived from an EMBL/GenBank/DDBJ whole genome shotgun (WGS) entry which is preliminary data.</text>
</comment>
<sequence length="841" mass="93644">MGVKEWFVLTLVVSLGDFHKLDDYIHHYEPLNYDIAGFHNNHQRVKRSLEPHLYLKFKAYNRFFNLKLKKDDTIFSDTHMHRNSDGTESPIDTSFIYHGSLQDMPSSYAHIAVINGTARGFINIPGDTRYHIDPAAQYLHNPSYHSVIYAEKHMDLDPYKYRREAEKMAGSCALEQAREWMKKTVESATYKPNRAKRHAENRPHDLYSKESNIGVLKRVKRKNLADKNTCYLYLRSDPMMWKYVKEEKYKSQILTDARAKEEILAFFTSHVAAIKDIYSRTSFSTYDKNIIWEGVNFLVQRTTIMTISGEKCNNPSEQSAFCNENIDVSNFLNLNSLDKHDEFCLAYVFTHRDFIQGTLGLAWVGSSTRAAGGICEKYKDYPEAGSKVGKSLNTGIVTIVNYGKPVPSRVSHLTFAHEVGHNFGSPHDSGPECAPYGTTNPDASNGNYIMFASATMGDKKNNDYFSVCSKDNITRVLDAVNNEREGKINCFGKSNAAFCGNGLVEPGEECDCGYANDCTDTCCVAKGTNNSASECKLKPGKTCSPTAGPCCNESCNHISGVVCRNKDDCTSESKCNGLSESCPAPTKEPNNTLCNSYSQVCIDGECRGSVCLKIDWEECFLTASEDGNGPSREDLCFIACKKKSTGECISSKNTDLLSKPGNEDFLNLLTEIENKNTESTGKAVQLPAGSPCDNFRGYCDVFHRCRGVDAEGPLARLKNLIFNPQTLQTIKEWIEEYWWAVLLMAIGLVVVMGVFIKICAVHTPSSNPRKSAARKLTLPRRRNQGGGPQGNKPSRSAASNPQFDPPPPYTGPSTGGPPHGKGPRYNNGGKRGRRDLEMQNI</sequence>
<dbReference type="PANTHER" id="PTHR45702:SF2">
    <property type="entry name" value="KUZBANIAN, ISOFORM A"/>
    <property type="match status" value="1"/>
</dbReference>
<reference evidence="9 10" key="1">
    <citation type="submission" date="2024-01" db="EMBL/GenBank/DDBJ databases">
        <title>The genome of the rayed Mediterranean limpet Patella caerulea (Linnaeus, 1758).</title>
        <authorList>
            <person name="Anh-Thu Weber A."/>
            <person name="Halstead-Nussloch G."/>
        </authorList>
    </citation>
    <scope>NUCLEOTIDE SEQUENCE [LARGE SCALE GENOMIC DNA]</scope>
    <source>
        <strain evidence="9">AATW-2023a</strain>
        <tissue evidence="9">Whole specimen</tissue>
    </source>
</reference>
<dbReference type="InterPro" id="IPR001590">
    <property type="entry name" value="Peptidase_M12B"/>
</dbReference>
<evidence type="ECO:0000256" key="4">
    <source>
        <dbReference type="PROSITE-ProRule" id="PRU00276"/>
    </source>
</evidence>
<keyword evidence="6" id="KW-1133">Transmembrane helix</keyword>
<comment type="caution">
    <text evidence="4">Lacks conserved residue(s) required for the propagation of feature annotation.</text>
</comment>
<evidence type="ECO:0000313" key="9">
    <source>
        <dbReference type="EMBL" id="KAK6184973.1"/>
    </source>
</evidence>
<dbReference type="PANTHER" id="PTHR45702">
    <property type="entry name" value="ADAM10/ADAM17 METALLOPEPTIDASE FAMILY MEMBER"/>
    <property type="match status" value="1"/>
</dbReference>
<feature type="binding site" evidence="4">
    <location>
        <position position="421"/>
    </location>
    <ligand>
        <name>Zn(2+)</name>
        <dbReference type="ChEBI" id="CHEBI:29105"/>
        <note>catalytic</note>
    </ligand>
</feature>
<dbReference type="EMBL" id="JAZGQO010000006">
    <property type="protein sequence ID" value="KAK6184973.1"/>
    <property type="molecule type" value="Genomic_DNA"/>
</dbReference>
<dbReference type="Gene3D" id="4.10.70.10">
    <property type="entry name" value="Disintegrin domain"/>
    <property type="match status" value="1"/>
</dbReference>
<feature type="domain" description="Peptidase M12B" evidence="8">
    <location>
        <begin position="337"/>
        <end position="477"/>
    </location>
</feature>
<dbReference type="InterPro" id="IPR024079">
    <property type="entry name" value="MetalloPept_cat_dom_sf"/>
</dbReference>
<evidence type="ECO:0000259" key="7">
    <source>
        <dbReference type="PROSITE" id="PS50214"/>
    </source>
</evidence>
<gene>
    <name evidence="9" type="ORF">SNE40_007309</name>
</gene>
<evidence type="ECO:0000313" key="10">
    <source>
        <dbReference type="Proteomes" id="UP001347796"/>
    </source>
</evidence>
<keyword evidence="3" id="KW-0165">Cleavage on pair of basic residues</keyword>
<feature type="binding site" evidence="4">
    <location>
        <position position="417"/>
    </location>
    <ligand>
        <name>Zn(2+)</name>
        <dbReference type="ChEBI" id="CHEBI:29105"/>
        <note>catalytic</note>
    </ligand>
</feature>
<feature type="compositionally biased region" description="Polar residues" evidence="5">
    <location>
        <begin position="792"/>
        <end position="802"/>
    </location>
</feature>
<keyword evidence="6" id="KW-0472">Membrane</keyword>
<dbReference type="Pfam" id="PF21299">
    <property type="entry name" value="ADAM10_Cys-rich"/>
    <property type="match status" value="1"/>
</dbReference>
<dbReference type="GO" id="GO:0007219">
    <property type="term" value="P:Notch signaling pathway"/>
    <property type="evidence" value="ECO:0007669"/>
    <property type="project" value="TreeGrafter"/>
</dbReference>
<keyword evidence="4" id="KW-0479">Metal-binding</keyword>
<dbReference type="Proteomes" id="UP001347796">
    <property type="component" value="Unassembled WGS sequence"/>
</dbReference>
<accession>A0AAN8K4D1</accession>
<dbReference type="EC" id="3.4.24.81" evidence="2"/>
<dbReference type="SUPFAM" id="SSF57552">
    <property type="entry name" value="Blood coagulation inhibitor (disintegrin)"/>
    <property type="match status" value="1"/>
</dbReference>
<dbReference type="Pfam" id="PF00200">
    <property type="entry name" value="Disintegrin"/>
    <property type="match status" value="1"/>
</dbReference>
<dbReference type="GO" id="GO:0006509">
    <property type="term" value="P:membrane protein ectodomain proteolysis"/>
    <property type="evidence" value="ECO:0007669"/>
    <property type="project" value="TreeGrafter"/>
</dbReference>
<dbReference type="AlphaFoldDB" id="A0AAN8K4D1"/>
<dbReference type="GO" id="GO:0005886">
    <property type="term" value="C:plasma membrane"/>
    <property type="evidence" value="ECO:0007669"/>
    <property type="project" value="TreeGrafter"/>
</dbReference>
<protein>
    <recommendedName>
        <fullName evidence="2">ADAM10 endopeptidase</fullName>
        <ecNumber evidence="2">3.4.24.81</ecNumber>
    </recommendedName>
</protein>
<feature type="domain" description="Disintegrin" evidence="7">
    <location>
        <begin position="496"/>
        <end position="590"/>
    </location>
</feature>
<feature type="binding site" evidence="4">
    <location>
        <position position="427"/>
    </location>
    <ligand>
        <name>Zn(2+)</name>
        <dbReference type="ChEBI" id="CHEBI:29105"/>
        <note>catalytic</note>
    </ligand>
</feature>
<name>A0AAN8K4D1_PATCE</name>
<dbReference type="GO" id="GO:0004222">
    <property type="term" value="F:metalloendopeptidase activity"/>
    <property type="evidence" value="ECO:0007669"/>
    <property type="project" value="InterPro"/>
</dbReference>
<dbReference type="PROSITE" id="PS50214">
    <property type="entry name" value="DISINTEGRIN_2"/>
    <property type="match status" value="1"/>
</dbReference>
<feature type="compositionally biased region" description="Basic residues" evidence="5">
    <location>
        <begin position="771"/>
        <end position="783"/>
    </location>
</feature>
<evidence type="ECO:0000259" key="8">
    <source>
        <dbReference type="PROSITE" id="PS50215"/>
    </source>
</evidence>
<dbReference type="SUPFAM" id="SSF55486">
    <property type="entry name" value="Metalloproteases ('zincins'), catalytic domain"/>
    <property type="match status" value="1"/>
</dbReference>
<evidence type="ECO:0000256" key="6">
    <source>
        <dbReference type="SAM" id="Phobius"/>
    </source>
</evidence>
<keyword evidence="4" id="KW-0862">Zinc</keyword>
<evidence type="ECO:0000256" key="1">
    <source>
        <dbReference type="ARBA" id="ARBA00001809"/>
    </source>
</evidence>
<dbReference type="GO" id="GO:0046872">
    <property type="term" value="F:metal ion binding"/>
    <property type="evidence" value="ECO:0007669"/>
    <property type="project" value="UniProtKB-KW"/>
</dbReference>
<dbReference type="Gene3D" id="3.40.390.10">
    <property type="entry name" value="Collagenase (Catalytic Domain)"/>
    <property type="match status" value="1"/>
</dbReference>